<keyword evidence="1" id="KW-0472">Membrane</keyword>
<gene>
    <name evidence="2" type="ORF">SAMN05216474_0510</name>
</gene>
<organism evidence="2 3">
    <name type="scientific">Lishizhenia tianjinensis</name>
    <dbReference type="NCBI Taxonomy" id="477690"/>
    <lineage>
        <taxon>Bacteria</taxon>
        <taxon>Pseudomonadati</taxon>
        <taxon>Bacteroidota</taxon>
        <taxon>Flavobacteriia</taxon>
        <taxon>Flavobacteriales</taxon>
        <taxon>Crocinitomicaceae</taxon>
        <taxon>Lishizhenia</taxon>
    </lineage>
</organism>
<dbReference type="EMBL" id="FPAS01000001">
    <property type="protein sequence ID" value="SFT42829.1"/>
    <property type="molecule type" value="Genomic_DNA"/>
</dbReference>
<evidence type="ECO:0000313" key="3">
    <source>
        <dbReference type="Proteomes" id="UP000236454"/>
    </source>
</evidence>
<name>A0A1I6XWM8_9FLAO</name>
<protein>
    <submittedName>
        <fullName evidence="2">Uncharacterized protein</fullName>
    </submittedName>
</protein>
<evidence type="ECO:0000313" key="2">
    <source>
        <dbReference type="EMBL" id="SFT42829.1"/>
    </source>
</evidence>
<evidence type="ECO:0000256" key="1">
    <source>
        <dbReference type="SAM" id="Phobius"/>
    </source>
</evidence>
<feature type="transmembrane region" description="Helical" evidence="1">
    <location>
        <begin position="80"/>
        <end position="99"/>
    </location>
</feature>
<keyword evidence="3" id="KW-1185">Reference proteome</keyword>
<feature type="transmembrane region" description="Helical" evidence="1">
    <location>
        <begin position="55"/>
        <end position="74"/>
    </location>
</feature>
<dbReference type="AlphaFoldDB" id="A0A1I6XWM8"/>
<dbReference type="STRING" id="477690.SAMN05216474_0510"/>
<reference evidence="2 3" key="1">
    <citation type="submission" date="2016-10" db="EMBL/GenBank/DDBJ databases">
        <authorList>
            <person name="de Groot N.N."/>
        </authorList>
    </citation>
    <scope>NUCLEOTIDE SEQUENCE [LARGE SCALE GENOMIC DNA]</scope>
    <source>
        <strain evidence="2 3">CGMCC 1.7005</strain>
    </source>
</reference>
<keyword evidence="1" id="KW-1133">Transmembrane helix</keyword>
<dbReference type="RefSeq" id="WP_090245984.1">
    <property type="nucleotide sequence ID" value="NZ_FPAS01000001.1"/>
</dbReference>
<proteinExistence type="predicted"/>
<sequence>MSFKQKIDKPLVGGLIALILPVLGFLFFKELNYANKPWDQLWRFMKASANNRNELVIFPLIPNLVLFYFSNYQWRWDKFTQGLVFVTVLLALGVVVSLVV</sequence>
<dbReference type="OrthoDB" id="1467830at2"/>
<dbReference type="Proteomes" id="UP000236454">
    <property type="component" value="Unassembled WGS sequence"/>
</dbReference>
<accession>A0A1I6XWM8</accession>
<keyword evidence="1" id="KW-0812">Transmembrane</keyword>
<feature type="transmembrane region" description="Helical" evidence="1">
    <location>
        <begin position="12"/>
        <end position="34"/>
    </location>
</feature>